<dbReference type="AlphaFoldDB" id="A0A7Y6B7H1"/>
<dbReference type="Proteomes" id="UP000536441">
    <property type="component" value="Unassembled WGS sequence"/>
</dbReference>
<feature type="transmembrane region" description="Helical" evidence="1">
    <location>
        <begin position="7"/>
        <end position="25"/>
    </location>
</feature>
<organism evidence="2 3">
    <name type="scientific">Sphingomonas zeae</name>
    <dbReference type="NCBI Taxonomy" id="1646122"/>
    <lineage>
        <taxon>Bacteria</taxon>
        <taxon>Pseudomonadati</taxon>
        <taxon>Pseudomonadota</taxon>
        <taxon>Alphaproteobacteria</taxon>
        <taxon>Sphingomonadales</taxon>
        <taxon>Sphingomonadaceae</taxon>
        <taxon>Sphingomonas</taxon>
    </lineage>
</organism>
<feature type="transmembrane region" description="Helical" evidence="1">
    <location>
        <begin position="31"/>
        <end position="49"/>
    </location>
</feature>
<dbReference type="EMBL" id="JABMCH010000066">
    <property type="protein sequence ID" value="NUU47881.1"/>
    <property type="molecule type" value="Genomic_DNA"/>
</dbReference>
<accession>A0A7Y6B7H1</accession>
<keyword evidence="1" id="KW-0472">Membrane</keyword>
<evidence type="ECO:0000313" key="3">
    <source>
        <dbReference type="Proteomes" id="UP000536441"/>
    </source>
</evidence>
<sequence length="57" mass="6132">MRCRTTFPIALVIGFQLAMFLWLRGSIADDLAAGLIALLSGLVPLMALLSRSGLNSR</sequence>
<proteinExistence type="predicted"/>
<evidence type="ECO:0000313" key="2">
    <source>
        <dbReference type="EMBL" id="NUU47881.1"/>
    </source>
</evidence>
<protein>
    <submittedName>
        <fullName evidence="2">Uncharacterized protein</fullName>
    </submittedName>
</protein>
<dbReference type="RefSeq" id="WP_175312477.1">
    <property type="nucleotide sequence ID" value="NZ_CBCRYR010000002.1"/>
</dbReference>
<keyword evidence="3" id="KW-1185">Reference proteome</keyword>
<reference evidence="2 3" key="1">
    <citation type="submission" date="2020-05" db="EMBL/GenBank/DDBJ databases">
        <title>Genome Sequencing of Type Strains.</title>
        <authorList>
            <person name="Lemaire J.F."/>
            <person name="Inderbitzin P."/>
            <person name="Gregorio O.A."/>
            <person name="Collins S.B."/>
            <person name="Wespe N."/>
            <person name="Knight-Connoni V."/>
        </authorList>
    </citation>
    <scope>NUCLEOTIDE SEQUENCE [LARGE SCALE GENOMIC DNA]</scope>
    <source>
        <strain evidence="2 3">DSM 100049</strain>
    </source>
</reference>
<keyword evidence="1" id="KW-0812">Transmembrane</keyword>
<evidence type="ECO:0000256" key="1">
    <source>
        <dbReference type="SAM" id="Phobius"/>
    </source>
</evidence>
<keyword evidence="1" id="KW-1133">Transmembrane helix</keyword>
<comment type="caution">
    <text evidence="2">The sequence shown here is derived from an EMBL/GenBank/DDBJ whole genome shotgun (WGS) entry which is preliminary data.</text>
</comment>
<gene>
    <name evidence="2" type="ORF">HP438_12975</name>
</gene>
<name>A0A7Y6B7H1_9SPHN</name>